<keyword evidence="1" id="KW-1133">Transmembrane helix</keyword>
<sequence>MKQNRGHTTSLYNKGWTRTVAIVKLASYLIKVLTGYTMSIIGKHNNQ</sequence>
<feature type="transmembrane region" description="Helical" evidence="1">
    <location>
        <begin position="21"/>
        <end position="41"/>
    </location>
</feature>
<evidence type="ECO:0000256" key="1">
    <source>
        <dbReference type="SAM" id="Phobius"/>
    </source>
</evidence>
<organism evidence="2">
    <name type="scientific">Anguilla anguilla</name>
    <name type="common">European freshwater eel</name>
    <name type="synonym">Muraena anguilla</name>
    <dbReference type="NCBI Taxonomy" id="7936"/>
    <lineage>
        <taxon>Eukaryota</taxon>
        <taxon>Metazoa</taxon>
        <taxon>Chordata</taxon>
        <taxon>Craniata</taxon>
        <taxon>Vertebrata</taxon>
        <taxon>Euteleostomi</taxon>
        <taxon>Actinopterygii</taxon>
        <taxon>Neopterygii</taxon>
        <taxon>Teleostei</taxon>
        <taxon>Anguilliformes</taxon>
        <taxon>Anguillidae</taxon>
        <taxon>Anguilla</taxon>
    </lineage>
</organism>
<reference evidence="2" key="1">
    <citation type="submission" date="2014-11" db="EMBL/GenBank/DDBJ databases">
        <authorList>
            <person name="Amaro Gonzalez C."/>
        </authorList>
    </citation>
    <scope>NUCLEOTIDE SEQUENCE</scope>
</reference>
<name>A0A0E9SRT6_ANGAN</name>
<accession>A0A0E9SRT6</accession>
<reference evidence="2" key="2">
    <citation type="journal article" date="2015" name="Fish Shellfish Immunol.">
        <title>Early steps in the European eel (Anguilla anguilla)-Vibrio vulnificus interaction in the gills: Role of the RtxA13 toxin.</title>
        <authorList>
            <person name="Callol A."/>
            <person name="Pajuelo D."/>
            <person name="Ebbesson L."/>
            <person name="Teles M."/>
            <person name="MacKenzie S."/>
            <person name="Amaro C."/>
        </authorList>
    </citation>
    <scope>NUCLEOTIDE SEQUENCE</scope>
</reference>
<keyword evidence="1" id="KW-0812">Transmembrane</keyword>
<protein>
    <submittedName>
        <fullName evidence="2">Uncharacterized protein</fullName>
    </submittedName>
</protein>
<keyword evidence="1" id="KW-0472">Membrane</keyword>
<evidence type="ECO:0000313" key="2">
    <source>
        <dbReference type="EMBL" id="JAH43360.1"/>
    </source>
</evidence>
<dbReference type="AlphaFoldDB" id="A0A0E9SRT6"/>
<dbReference type="EMBL" id="GBXM01065217">
    <property type="protein sequence ID" value="JAH43360.1"/>
    <property type="molecule type" value="Transcribed_RNA"/>
</dbReference>
<proteinExistence type="predicted"/>